<gene>
    <name evidence="2" type="ORF">L207DRAFT_516288</name>
</gene>
<keyword evidence="3" id="KW-1185">Reference proteome</keyword>
<organism evidence="2 3">
    <name type="scientific">Hyaloscypha variabilis (strain UAMH 11265 / GT02V1 / F)</name>
    <name type="common">Meliniomyces variabilis</name>
    <dbReference type="NCBI Taxonomy" id="1149755"/>
    <lineage>
        <taxon>Eukaryota</taxon>
        <taxon>Fungi</taxon>
        <taxon>Dikarya</taxon>
        <taxon>Ascomycota</taxon>
        <taxon>Pezizomycotina</taxon>
        <taxon>Leotiomycetes</taxon>
        <taxon>Helotiales</taxon>
        <taxon>Hyaloscyphaceae</taxon>
        <taxon>Hyaloscypha</taxon>
        <taxon>Hyaloscypha variabilis</taxon>
    </lineage>
</organism>
<accession>A0A2J6R9Z9</accession>
<protein>
    <submittedName>
        <fullName evidence="2">Uncharacterized protein</fullName>
    </submittedName>
</protein>
<evidence type="ECO:0000313" key="3">
    <source>
        <dbReference type="Proteomes" id="UP000235786"/>
    </source>
</evidence>
<dbReference type="Proteomes" id="UP000235786">
    <property type="component" value="Unassembled WGS sequence"/>
</dbReference>
<sequence>MKYSFTTVALVGAIFVTTSGPTPISSSPSSAAASMPSFSPDYTNVAGNFTAIAGSSPKTTPVASSSFDFSGFPTNFGLGPVVLQSGNAEPSNPASTSIVVTPTKTRVTGSATDDLFLGFTRNFGHGPAVQVKGYNHTNQPSNSTVRKLRVGLGVAPSDSSLDDTVSHPAYPDNRCKYYTIRWVCESWMRIDRWWNGERVYREHVSQEAYHTLPFHHASSIQMDFNSTNSSIVETPALNSSSNTARAHH</sequence>
<keyword evidence="1" id="KW-0732">Signal</keyword>
<feature type="chain" id="PRO_5014443346" evidence="1">
    <location>
        <begin position="22"/>
        <end position="248"/>
    </location>
</feature>
<feature type="signal peptide" evidence="1">
    <location>
        <begin position="1"/>
        <end position="21"/>
    </location>
</feature>
<dbReference type="EMBL" id="KZ613952">
    <property type="protein sequence ID" value="PMD35339.1"/>
    <property type="molecule type" value="Genomic_DNA"/>
</dbReference>
<name>A0A2J6R9Z9_HYAVF</name>
<dbReference type="OrthoDB" id="10658963at2759"/>
<evidence type="ECO:0000256" key="1">
    <source>
        <dbReference type="SAM" id="SignalP"/>
    </source>
</evidence>
<dbReference type="AlphaFoldDB" id="A0A2J6R9Z9"/>
<evidence type="ECO:0000313" key="2">
    <source>
        <dbReference type="EMBL" id="PMD35339.1"/>
    </source>
</evidence>
<reference evidence="2 3" key="1">
    <citation type="submission" date="2016-04" db="EMBL/GenBank/DDBJ databases">
        <title>A degradative enzymes factory behind the ericoid mycorrhizal symbiosis.</title>
        <authorList>
            <consortium name="DOE Joint Genome Institute"/>
            <person name="Martino E."/>
            <person name="Morin E."/>
            <person name="Grelet G."/>
            <person name="Kuo A."/>
            <person name="Kohler A."/>
            <person name="Daghino S."/>
            <person name="Barry K."/>
            <person name="Choi C."/>
            <person name="Cichocki N."/>
            <person name="Clum A."/>
            <person name="Copeland A."/>
            <person name="Hainaut M."/>
            <person name="Haridas S."/>
            <person name="Labutti K."/>
            <person name="Lindquist E."/>
            <person name="Lipzen A."/>
            <person name="Khouja H.-R."/>
            <person name="Murat C."/>
            <person name="Ohm R."/>
            <person name="Olson A."/>
            <person name="Spatafora J."/>
            <person name="Veneault-Fourrey C."/>
            <person name="Henrissat B."/>
            <person name="Grigoriev I."/>
            <person name="Martin F."/>
            <person name="Perotto S."/>
        </authorList>
    </citation>
    <scope>NUCLEOTIDE SEQUENCE [LARGE SCALE GENOMIC DNA]</scope>
    <source>
        <strain evidence="2 3">F</strain>
    </source>
</reference>
<proteinExistence type="predicted"/>